<dbReference type="EMBL" id="AMCI01009612">
    <property type="protein sequence ID" value="EJW89235.1"/>
    <property type="molecule type" value="Genomic_DNA"/>
</dbReference>
<proteinExistence type="predicted"/>
<protein>
    <submittedName>
        <fullName evidence="1">Uncharacterized protein</fullName>
    </submittedName>
</protein>
<sequence>DISGFGGGLNAGIKEKVFHLLLDTTKMVDY</sequence>
<comment type="caution">
    <text evidence="1">The sequence shown here is derived from an EMBL/GenBank/DDBJ whole genome shotgun (WGS) entry which is preliminary data.</text>
</comment>
<accession>J9BNS4</accession>
<gene>
    <name evidence="1" type="ORF">EVA_22658</name>
</gene>
<feature type="non-terminal residue" evidence="1">
    <location>
        <position position="1"/>
    </location>
</feature>
<organism evidence="1">
    <name type="scientific">gut metagenome</name>
    <dbReference type="NCBI Taxonomy" id="749906"/>
    <lineage>
        <taxon>unclassified sequences</taxon>
        <taxon>metagenomes</taxon>
        <taxon>organismal metagenomes</taxon>
    </lineage>
</organism>
<reference evidence="1" key="1">
    <citation type="journal article" date="2012" name="PLoS ONE">
        <title>Gene sets for utilization of primary and secondary nutrition supplies in the distal gut of endangered iberian lynx.</title>
        <authorList>
            <person name="Alcaide M."/>
            <person name="Messina E."/>
            <person name="Richter M."/>
            <person name="Bargiela R."/>
            <person name="Peplies J."/>
            <person name="Huws S.A."/>
            <person name="Newbold C.J."/>
            <person name="Golyshin P.N."/>
            <person name="Simon M.A."/>
            <person name="Lopez G."/>
            <person name="Yakimov M.M."/>
            <person name="Ferrer M."/>
        </authorList>
    </citation>
    <scope>NUCLEOTIDE SEQUENCE</scope>
</reference>
<evidence type="ECO:0000313" key="1">
    <source>
        <dbReference type="EMBL" id="EJW89235.1"/>
    </source>
</evidence>
<dbReference type="AlphaFoldDB" id="J9BNS4"/>
<name>J9BNS4_9ZZZZ</name>